<organism evidence="2 3">
    <name type="scientific">Algoriphagus sanaruensis</name>
    <dbReference type="NCBI Taxonomy" id="1727163"/>
    <lineage>
        <taxon>Bacteria</taxon>
        <taxon>Pseudomonadati</taxon>
        <taxon>Bacteroidota</taxon>
        <taxon>Cytophagia</taxon>
        <taxon>Cytophagales</taxon>
        <taxon>Cyclobacteriaceae</taxon>
        <taxon>Algoriphagus</taxon>
    </lineage>
</organism>
<dbReference type="Pfam" id="PF00027">
    <property type="entry name" value="cNMP_binding"/>
    <property type="match status" value="1"/>
</dbReference>
<reference evidence="2 3" key="2">
    <citation type="journal article" date="2016" name="Genome Announc.">
        <title>Complete Genome Sequence of Algoriphagus sp. Strain M8-2, Isolated from a Brackish Lake.</title>
        <authorList>
            <person name="Muraguchi Y."/>
            <person name="Kushimoto K."/>
            <person name="Ohtsubo Y."/>
            <person name="Suzuki T."/>
            <person name="Dohra H."/>
            <person name="Kimbara K."/>
            <person name="Shintani M."/>
        </authorList>
    </citation>
    <scope>NUCLEOTIDE SEQUENCE [LARGE SCALE GENOMIC DNA]</scope>
    <source>
        <strain evidence="2 3">M8-2</strain>
    </source>
</reference>
<keyword evidence="3" id="KW-1185">Reference proteome</keyword>
<dbReference type="STRING" id="1727163.AO498_16090"/>
<dbReference type="PROSITE" id="PS50042">
    <property type="entry name" value="CNMP_BINDING_3"/>
    <property type="match status" value="1"/>
</dbReference>
<evidence type="ECO:0000313" key="2">
    <source>
        <dbReference type="EMBL" id="AMQ57974.1"/>
    </source>
</evidence>
<dbReference type="KEGG" id="alm:AO498_16090"/>
<gene>
    <name evidence="2" type="ORF">AO498_16090</name>
</gene>
<sequence>MEMPLLLLNQFPELDQKSKEAFLKKLQIITVERGELLQNEGEICDFLFFVLEGSLRSFHLRDNRDITISFALEQEIATSMHSFITRKNSHELIEPMEKSRIGKISYTDLMGLFDEFPMIERVYRKILEQYYIQLEEQILSVKFKSARDRYLELLETRPKIIQKAAVGQIASYLDMSIETLSRIRGKI</sequence>
<accession>A0A142ES69</accession>
<evidence type="ECO:0000313" key="3">
    <source>
        <dbReference type="Proteomes" id="UP000073816"/>
    </source>
</evidence>
<dbReference type="EMBL" id="CP012836">
    <property type="protein sequence ID" value="AMQ57974.1"/>
    <property type="molecule type" value="Genomic_DNA"/>
</dbReference>
<name>A0A142ES69_9BACT</name>
<dbReference type="PATRIC" id="fig|1727163.4.peg.3378"/>
<reference evidence="3" key="1">
    <citation type="submission" date="2015-09" db="EMBL/GenBank/DDBJ databases">
        <title>Complete sequence of Algoriphagus sp. M8-2.</title>
        <authorList>
            <person name="Shintani M."/>
        </authorList>
    </citation>
    <scope>NUCLEOTIDE SEQUENCE [LARGE SCALE GENOMIC DNA]</scope>
    <source>
        <strain evidence="3">M8-2</strain>
    </source>
</reference>
<dbReference type="AlphaFoldDB" id="A0A142ES69"/>
<dbReference type="Gene3D" id="2.60.120.10">
    <property type="entry name" value="Jelly Rolls"/>
    <property type="match status" value="1"/>
</dbReference>
<protein>
    <submittedName>
        <fullName evidence="2">Cyclic nucleotide-binding protein</fullName>
    </submittedName>
</protein>
<dbReference type="OrthoDB" id="680421at2"/>
<dbReference type="Proteomes" id="UP000073816">
    <property type="component" value="Chromosome"/>
</dbReference>
<dbReference type="InterPro" id="IPR018490">
    <property type="entry name" value="cNMP-bd_dom_sf"/>
</dbReference>
<proteinExistence type="predicted"/>
<feature type="domain" description="Cyclic nucleotide-binding" evidence="1">
    <location>
        <begin position="10"/>
        <end position="69"/>
    </location>
</feature>
<evidence type="ECO:0000259" key="1">
    <source>
        <dbReference type="PROSITE" id="PS50042"/>
    </source>
</evidence>
<dbReference type="SUPFAM" id="SSF51206">
    <property type="entry name" value="cAMP-binding domain-like"/>
    <property type="match status" value="1"/>
</dbReference>
<dbReference type="InterPro" id="IPR014710">
    <property type="entry name" value="RmlC-like_jellyroll"/>
</dbReference>
<dbReference type="InterPro" id="IPR000595">
    <property type="entry name" value="cNMP-bd_dom"/>
</dbReference>